<dbReference type="InterPro" id="IPR004839">
    <property type="entry name" value="Aminotransferase_I/II_large"/>
</dbReference>
<dbReference type="CDD" id="cd07377">
    <property type="entry name" value="WHTH_GntR"/>
    <property type="match status" value="1"/>
</dbReference>
<dbReference type="InterPro" id="IPR015422">
    <property type="entry name" value="PyrdxlP-dep_Trfase_small"/>
</dbReference>
<keyword evidence="2" id="KW-0663">Pyridoxal phosphate</keyword>
<keyword evidence="4 7" id="KW-0238">DNA-binding</keyword>
<accession>A0ABU0SI71</accession>
<dbReference type="SUPFAM" id="SSF53383">
    <property type="entry name" value="PLP-dependent transferases"/>
    <property type="match status" value="1"/>
</dbReference>
<dbReference type="Proteomes" id="UP001237780">
    <property type="component" value="Unassembled WGS sequence"/>
</dbReference>
<dbReference type="GO" id="GO:0003677">
    <property type="term" value="F:DNA binding"/>
    <property type="evidence" value="ECO:0007669"/>
    <property type="project" value="UniProtKB-KW"/>
</dbReference>
<dbReference type="SMART" id="SM00345">
    <property type="entry name" value="HTH_GNTR"/>
    <property type="match status" value="1"/>
</dbReference>
<evidence type="ECO:0000256" key="1">
    <source>
        <dbReference type="ARBA" id="ARBA00005384"/>
    </source>
</evidence>
<sequence>MTNWLPNLETDIEPQQRRGPLYMRLANRIESDIAQGVLPPGTKLPPQRNLAFDIGVTIGTVGRAYNLIRERGLVTGEVGRGTYVTSHKDVPLVERSNQSTPFGGTRGAIIEPGNIRLDSTAAIDVGQSESIERLLQNIVRQYPREVTSYSRTLPQGWLEAGSKWLSTADWAPEPASIVPTLGAHSAILAIIAAVTAPGDKIAFEDLTYCSAARSVNLMGRRSIIMHTQAGYATPDDFERLCAQQHPKLVFLMPSLHNPTATTMPEDYRHAFADIARRYNVWIIEDDLYGSVMKRELTAIARLAPERTFYIGGLSKSVAAGVRGGWVACPPNLATRVYTAHKMLTGGMPFTMAELGAQLVNSGEADIIRNKVCEEIQAREAIARSIFAGLDFNSQPLATFLWVKLPDPWLSATFKNAALNEGVLIDDEDEFKPGRTEKTFHRVRLGITVPATREELTQGFSIVRRLMDTDNASYDSYS</sequence>
<dbReference type="PROSITE" id="PS50949">
    <property type="entry name" value="HTH_GNTR"/>
    <property type="match status" value="1"/>
</dbReference>
<evidence type="ECO:0000313" key="8">
    <source>
        <dbReference type="Proteomes" id="UP001237780"/>
    </source>
</evidence>
<feature type="domain" description="HTH gntR-type" evidence="6">
    <location>
        <begin position="19"/>
        <end position="87"/>
    </location>
</feature>
<keyword evidence="3" id="KW-0805">Transcription regulation</keyword>
<dbReference type="PANTHER" id="PTHR46577:SF1">
    <property type="entry name" value="HTH-TYPE TRANSCRIPTIONAL REGULATORY PROTEIN GABR"/>
    <property type="match status" value="1"/>
</dbReference>
<dbReference type="PANTHER" id="PTHR46577">
    <property type="entry name" value="HTH-TYPE TRANSCRIPTIONAL REGULATORY PROTEIN GABR"/>
    <property type="match status" value="1"/>
</dbReference>
<dbReference type="Gene3D" id="3.90.1150.10">
    <property type="entry name" value="Aspartate Aminotransferase, domain 1"/>
    <property type="match status" value="1"/>
</dbReference>
<evidence type="ECO:0000313" key="7">
    <source>
        <dbReference type="EMBL" id="MDQ0999398.1"/>
    </source>
</evidence>
<dbReference type="InterPro" id="IPR036388">
    <property type="entry name" value="WH-like_DNA-bd_sf"/>
</dbReference>
<dbReference type="InterPro" id="IPR015424">
    <property type="entry name" value="PyrdxlP-dep_Trfase"/>
</dbReference>
<evidence type="ECO:0000256" key="2">
    <source>
        <dbReference type="ARBA" id="ARBA00022898"/>
    </source>
</evidence>
<evidence type="ECO:0000259" key="6">
    <source>
        <dbReference type="PROSITE" id="PS50949"/>
    </source>
</evidence>
<dbReference type="InterPro" id="IPR015421">
    <property type="entry name" value="PyrdxlP-dep_Trfase_major"/>
</dbReference>
<dbReference type="CDD" id="cd00609">
    <property type="entry name" value="AAT_like"/>
    <property type="match status" value="1"/>
</dbReference>
<dbReference type="Pfam" id="PF00392">
    <property type="entry name" value="GntR"/>
    <property type="match status" value="1"/>
</dbReference>
<name>A0ABU0SI71_9HYPH</name>
<dbReference type="Pfam" id="PF00155">
    <property type="entry name" value="Aminotran_1_2"/>
    <property type="match status" value="1"/>
</dbReference>
<keyword evidence="5" id="KW-0804">Transcription</keyword>
<dbReference type="Gene3D" id="1.10.10.10">
    <property type="entry name" value="Winged helix-like DNA-binding domain superfamily/Winged helix DNA-binding domain"/>
    <property type="match status" value="1"/>
</dbReference>
<dbReference type="InterPro" id="IPR000524">
    <property type="entry name" value="Tscrpt_reg_HTH_GntR"/>
</dbReference>
<gene>
    <name evidence="7" type="ORF">QFZ34_004580</name>
</gene>
<organism evidence="7 8">
    <name type="scientific">Phyllobacterium ifriqiyense</name>
    <dbReference type="NCBI Taxonomy" id="314238"/>
    <lineage>
        <taxon>Bacteria</taxon>
        <taxon>Pseudomonadati</taxon>
        <taxon>Pseudomonadota</taxon>
        <taxon>Alphaproteobacteria</taxon>
        <taxon>Hyphomicrobiales</taxon>
        <taxon>Phyllobacteriaceae</taxon>
        <taxon>Phyllobacterium</taxon>
    </lineage>
</organism>
<evidence type="ECO:0000256" key="4">
    <source>
        <dbReference type="ARBA" id="ARBA00023125"/>
    </source>
</evidence>
<comment type="similarity">
    <text evidence="1">In the C-terminal section; belongs to the class-I pyridoxal-phosphate-dependent aminotransferase family.</text>
</comment>
<dbReference type="EMBL" id="JAUSZT010000003">
    <property type="protein sequence ID" value="MDQ0999398.1"/>
    <property type="molecule type" value="Genomic_DNA"/>
</dbReference>
<dbReference type="RefSeq" id="WP_307285632.1">
    <property type="nucleotide sequence ID" value="NZ_JAUSZT010000003.1"/>
</dbReference>
<comment type="caution">
    <text evidence="7">The sequence shown here is derived from an EMBL/GenBank/DDBJ whole genome shotgun (WGS) entry which is preliminary data.</text>
</comment>
<dbReference type="InterPro" id="IPR051446">
    <property type="entry name" value="HTH_trans_reg/aminotransferase"/>
</dbReference>
<protein>
    <submittedName>
        <fullName evidence="7">DNA-binding transcriptional MocR family regulator</fullName>
    </submittedName>
</protein>
<reference evidence="7 8" key="1">
    <citation type="submission" date="2023-07" db="EMBL/GenBank/DDBJ databases">
        <title>Comparative genomics of wheat-associated soil bacteria to identify genetic determinants of phenazine resistance.</title>
        <authorList>
            <person name="Mouncey N."/>
        </authorList>
    </citation>
    <scope>NUCLEOTIDE SEQUENCE [LARGE SCALE GENOMIC DNA]</scope>
    <source>
        <strain evidence="7 8">W4I11</strain>
    </source>
</reference>
<evidence type="ECO:0000256" key="3">
    <source>
        <dbReference type="ARBA" id="ARBA00023015"/>
    </source>
</evidence>
<keyword evidence="8" id="KW-1185">Reference proteome</keyword>
<dbReference type="SUPFAM" id="SSF46785">
    <property type="entry name" value="Winged helix' DNA-binding domain"/>
    <property type="match status" value="1"/>
</dbReference>
<evidence type="ECO:0000256" key="5">
    <source>
        <dbReference type="ARBA" id="ARBA00023163"/>
    </source>
</evidence>
<dbReference type="Gene3D" id="3.40.640.10">
    <property type="entry name" value="Type I PLP-dependent aspartate aminotransferase-like (Major domain)"/>
    <property type="match status" value="1"/>
</dbReference>
<dbReference type="InterPro" id="IPR036390">
    <property type="entry name" value="WH_DNA-bd_sf"/>
</dbReference>
<proteinExistence type="inferred from homology"/>